<name>A0A285PEE9_9HYPH</name>
<accession>A0A285PEE9</accession>
<dbReference type="OrthoDB" id="8481905at2"/>
<proteinExistence type="predicted"/>
<dbReference type="RefSeq" id="WP_097154442.1">
    <property type="nucleotide sequence ID" value="NZ_OBEL01000003.1"/>
</dbReference>
<gene>
    <name evidence="1" type="ORF">SAMN06265368_3198</name>
</gene>
<dbReference type="EMBL" id="OBEL01000003">
    <property type="protein sequence ID" value="SNZ20099.1"/>
    <property type="molecule type" value="Genomic_DNA"/>
</dbReference>
<keyword evidence="2" id="KW-1185">Reference proteome</keyword>
<evidence type="ECO:0000313" key="2">
    <source>
        <dbReference type="Proteomes" id="UP000219439"/>
    </source>
</evidence>
<evidence type="ECO:0000313" key="1">
    <source>
        <dbReference type="EMBL" id="SNZ20099.1"/>
    </source>
</evidence>
<dbReference type="Proteomes" id="UP000219439">
    <property type="component" value="Unassembled WGS sequence"/>
</dbReference>
<reference evidence="1 2" key="1">
    <citation type="submission" date="2017-09" db="EMBL/GenBank/DDBJ databases">
        <authorList>
            <person name="Ehlers B."/>
            <person name="Leendertz F.H."/>
        </authorList>
    </citation>
    <scope>NUCLEOTIDE SEQUENCE [LARGE SCALE GENOMIC DNA]</scope>
    <source>
        <strain evidence="1 2">DSM 18289</strain>
    </source>
</reference>
<dbReference type="AlphaFoldDB" id="A0A285PEE9"/>
<organism evidence="1 2">
    <name type="scientific">Cohaesibacter gelatinilyticus</name>
    <dbReference type="NCBI Taxonomy" id="372072"/>
    <lineage>
        <taxon>Bacteria</taxon>
        <taxon>Pseudomonadati</taxon>
        <taxon>Pseudomonadota</taxon>
        <taxon>Alphaproteobacteria</taxon>
        <taxon>Hyphomicrobiales</taxon>
        <taxon>Cohaesibacteraceae</taxon>
    </lineage>
</organism>
<protein>
    <submittedName>
        <fullName evidence="1">Uncharacterized protein</fullName>
    </submittedName>
</protein>
<sequence length="63" mass="7206">MEQPAGGEDDHDPIKQRISIKGARRMLGMVARNYSDEEITELLDILYGISKDAFEMHRNDGRD</sequence>